<dbReference type="SUPFAM" id="SSF46785">
    <property type="entry name" value="Winged helix' DNA-binding domain"/>
    <property type="match status" value="1"/>
</dbReference>
<keyword evidence="2" id="KW-0805">Transcription regulation</keyword>
<gene>
    <name evidence="6" type="ordered locus">Metfor_2775</name>
</gene>
<evidence type="ECO:0000256" key="4">
    <source>
        <dbReference type="ARBA" id="ARBA00023163"/>
    </source>
</evidence>
<dbReference type="Pfam" id="PF02742">
    <property type="entry name" value="Fe_dep_repr_C"/>
    <property type="match status" value="1"/>
</dbReference>
<keyword evidence="7" id="KW-1185">Reference proteome</keyword>
<accession>L0HKB4</accession>
<dbReference type="OrthoDB" id="24735at2157"/>
<dbReference type="GO" id="GO:0046983">
    <property type="term" value="F:protein dimerization activity"/>
    <property type="evidence" value="ECO:0007669"/>
    <property type="project" value="InterPro"/>
</dbReference>
<reference evidence="7" key="1">
    <citation type="submission" date="2011-12" db="EMBL/GenBank/DDBJ databases">
        <title>Complete sequence of Methanoregula formicicum SMSP.</title>
        <authorList>
            <person name="Lucas S."/>
            <person name="Han J."/>
            <person name="Lapidus A."/>
            <person name="Cheng J.-F."/>
            <person name="Goodwin L."/>
            <person name="Pitluck S."/>
            <person name="Peters L."/>
            <person name="Ovchinnikova G."/>
            <person name="Teshima H."/>
            <person name="Detter J.C."/>
            <person name="Han C."/>
            <person name="Tapia R."/>
            <person name="Land M."/>
            <person name="Hauser L."/>
            <person name="Kyrpides N."/>
            <person name="Ivanova N."/>
            <person name="Pagani I."/>
            <person name="Imachi H."/>
            <person name="Tamaki H."/>
            <person name="Sekiguchi Y."/>
            <person name="Kamagata Y."/>
            <person name="Cadillo-Quiroz H."/>
            <person name="Zinder S."/>
            <person name="Liu W.-T."/>
            <person name="Woyke T."/>
        </authorList>
    </citation>
    <scope>NUCLEOTIDE SEQUENCE [LARGE SCALE GENOMIC DNA]</scope>
    <source>
        <strain evidence="7">DSM 22288 / NBRC 105244 / SMSP</strain>
    </source>
</reference>
<organism evidence="6 7">
    <name type="scientific">Methanoregula formicica (strain DSM 22288 / NBRC 105244 / SMSP)</name>
    <dbReference type="NCBI Taxonomy" id="593750"/>
    <lineage>
        <taxon>Archaea</taxon>
        <taxon>Methanobacteriati</taxon>
        <taxon>Methanobacteriota</taxon>
        <taxon>Stenosarchaea group</taxon>
        <taxon>Methanomicrobia</taxon>
        <taxon>Methanomicrobiales</taxon>
        <taxon>Methanoregulaceae</taxon>
        <taxon>Methanoregula</taxon>
    </lineage>
</organism>
<dbReference type="GO" id="GO:0046914">
    <property type="term" value="F:transition metal ion binding"/>
    <property type="evidence" value="ECO:0007669"/>
    <property type="project" value="InterPro"/>
</dbReference>
<dbReference type="RefSeq" id="WP_015286720.1">
    <property type="nucleotide sequence ID" value="NC_019943.1"/>
</dbReference>
<dbReference type="InterPro" id="IPR001367">
    <property type="entry name" value="Fe_dep_repressor"/>
</dbReference>
<dbReference type="KEGG" id="mfo:Metfor_2775"/>
<dbReference type="Proteomes" id="UP000010824">
    <property type="component" value="Chromosome"/>
</dbReference>
<dbReference type="EMBL" id="CP003167">
    <property type="protein sequence ID" value="AGB03758.1"/>
    <property type="molecule type" value="Genomic_DNA"/>
</dbReference>
<dbReference type="HOGENOM" id="CLU_069532_3_0_2"/>
<dbReference type="SMART" id="SM00529">
    <property type="entry name" value="HTH_DTXR"/>
    <property type="match status" value="1"/>
</dbReference>
<evidence type="ECO:0000313" key="7">
    <source>
        <dbReference type="Proteomes" id="UP000010824"/>
    </source>
</evidence>
<sequence length="151" mass="17117">MHALSRKAEDYLEAILNVSFEKGYARTKDIARELCIQPPTVVEMVQKLDRMGMITYRKYDGVTLTPEGRKIAEVIRDRHVTLKSFLDLFLVPDSIATKDACMMEHELSPETLAQIRMFLSYLKDDPRAADAMKTFAGFMAVKKAKPASLNS</sequence>
<reference evidence="6 7" key="2">
    <citation type="journal article" date="2014" name="Genome Announc.">
        <title>Complete Genome Sequence of Methanoregula formicica SMSPT, a Mesophilic Hydrogenotrophic Methanogen Isolated from a Methanogenic Upflow Anaerobic Sludge Blanket Reactor.</title>
        <authorList>
            <person name="Yamamoto K."/>
            <person name="Tamaki H."/>
            <person name="Cadillo-Quiroz H."/>
            <person name="Imachi H."/>
            <person name="Kyrpides N."/>
            <person name="Woyke T."/>
            <person name="Goodwin L."/>
            <person name="Zinder S.H."/>
            <person name="Kamagata Y."/>
            <person name="Liu W.T."/>
        </authorList>
    </citation>
    <scope>NUCLEOTIDE SEQUENCE [LARGE SCALE GENOMIC DNA]</scope>
    <source>
        <strain evidence="7">DSM 22288 / NBRC 105244 / SMSP</strain>
    </source>
</reference>
<keyword evidence="4" id="KW-0804">Transcription</keyword>
<evidence type="ECO:0000256" key="3">
    <source>
        <dbReference type="ARBA" id="ARBA00023125"/>
    </source>
</evidence>
<dbReference type="Gene3D" id="1.10.60.10">
    <property type="entry name" value="Iron dependent repressor, metal binding and dimerisation domain"/>
    <property type="match status" value="1"/>
</dbReference>
<dbReference type="PANTHER" id="PTHR33238">
    <property type="entry name" value="IRON (METAL) DEPENDENT REPRESSOR, DTXR FAMILY"/>
    <property type="match status" value="1"/>
</dbReference>
<dbReference type="PANTHER" id="PTHR33238:SF7">
    <property type="entry name" value="IRON-DEPENDENT TRANSCRIPTIONAL REGULATOR"/>
    <property type="match status" value="1"/>
</dbReference>
<dbReference type="InterPro" id="IPR022689">
    <property type="entry name" value="Iron_dep_repressor"/>
</dbReference>
<dbReference type="Pfam" id="PF01325">
    <property type="entry name" value="Fe_dep_repress"/>
    <property type="match status" value="1"/>
</dbReference>
<dbReference type="GO" id="GO:0003677">
    <property type="term" value="F:DNA binding"/>
    <property type="evidence" value="ECO:0007669"/>
    <property type="project" value="UniProtKB-KW"/>
</dbReference>
<evidence type="ECO:0000256" key="1">
    <source>
        <dbReference type="ARBA" id="ARBA00007871"/>
    </source>
</evidence>
<dbReference type="GeneID" id="14308558"/>
<dbReference type="eggNOG" id="arCOG02100">
    <property type="taxonomic scope" value="Archaea"/>
</dbReference>
<dbReference type="STRING" id="593750.Metfor_2775"/>
<dbReference type="InParanoid" id="L0HKB4"/>
<evidence type="ECO:0000313" key="6">
    <source>
        <dbReference type="EMBL" id="AGB03758.1"/>
    </source>
</evidence>
<dbReference type="InterPro" id="IPR050536">
    <property type="entry name" value="DtxR_MntR_Metal-Reg"/>
</dbReference>
<dbReference type="FunCoup" id="L0HKB4">
    <property type="interactions" value="1"/>
</dbReference>
<evidence type="ECO:0000256" key="2">
    <source>
        <dbReference type="ARBA" id="ARBA00023015"/>
    </source>
</evidence>
<dbReference type="InterPro" id="IPR036421">
    <property type="entry name" value="Fe_dep_repressor_sf"/>
</dbReference>
<dbReference type="AlphaFoldDB" id="L0HKB4"/>
<name>L0HKB4_METFS</name>
<dbReference type="InterPro" id="IPR036388">
    <property type="entry name" value="WH-like_DNA-bd_sf"/>
</dbReference>
<dbReference type="GO" id="GO:0003700">
    <property type="term" value="F:DNA-binding transcription factor activity"/>
    <property type="evidence" value="ECO:0007669"/>
    <property type="project" value="InterPro"/>
</dbReference>
<dbReference type="Gene3D" id="1.10.10.10">
    <property type="entry name" value="Winged helix-like DNA-binding domain superfamily/Winged helix DNA-binding domain"/>
    <property type="match status" value="1"/>
</dbReference>
<proteinExistence type="inferred from homology"/>
<dbReference type="InterPro" id="IPR022687">
    <property type="entry name" value="HTH_DTXR"/>
</dbReference>
<evidence type="ECO:0000259" key="5">
    <source>
        <dbReference type="PROSITE" id="PS50944"/>
    </source>
</evidence>
<keyword evidence="3" id="KW-0238">DNA-binding</keyword>
<feature type="domain" description="HTH dtxR-type" evidence="5">
    <location>
        <begin position="1"/>
        <end position="65"/>
    </location>
</feature>
<dbReference type="PROSITE" id="PS50944">
    <property type="entry name" value="HTH_DTXR"/>
    <property type="match status" value="1"/>
</dbReference>
<dbReference type="SUPFAM" id="SSF47979">
    <property type="entry name" value="Iron-dependent repressor protein, dimerization domain"/>
    <property type="match status" value="1"/>
</dbReference>
<dbReference type="InterPro" id="IPR036390">
    <property type="entry name" value="WH_DNA-bd_sf"/>
</dbReference>
<protein>
    <submittedName>
        <fullName evidence="6">Mn-dependent transcriptional regulator</fullName>
    </submittedName>
</protein>
<comment type="similarity">
    <text evidence="1">Belongs to the DtxR/MntR family.</text>
</comment>